<evidence type="ECO:0000313" key="3">
    <source>
        <dbReference type="Proteomes" id="UP001180081"/>
    </source>
</evidence>
<proteinExistence type="predicted"/>
<gene>
    <name evidence="2" type="ORF">QWZ03_01850</name>
</gene>
<dbReference type="Gene3D" id="1.10.1470.10">
    <property type="entry name" value="YjbJ"/>
    <property type="match status" value="1"/>
</dbReference>
<dbReference type="EMBL" id="JAUFPU010000002">
    <property type="protein sequence ID" value="MDN3575514.1"/>
    <property type="molecule type" value="Genomic_DNA"/>
</dbReference>
<dbReference type="Proteomes" id="UP001180081">
    <property type="component" value="Unassembled WGS sequence"/>
</dbReference>
<dbReference type="RefSeq" id="WP_290331173.1">
    <property type="nucleotide sequence ID" value="NZ_JAUFPU010000002.1"/>
</dbReference>
<accession>A0ABT8AZV7</accession>
<reference evidence="2" key="1">
    <citation type="journal article" date="2014" name="Int. J. Syst. Evol. Microbiol.">
        <title>Complete genome of a new Firmicutes species belonging to the dominant human colonic microbiota ('Ruminococcus bicirculans') reveals two chromosomes and a selective capacity to utilize plant glucans.</title>
        <authorList>
            <consortium name="NISC Comparative Sequencing Program"/>
            <person name="Wegmann U."/>
            <person name="Louis P."/>
            <person name="Goesmann A."/>
            <person name="Henrissat B."/>
            <person name="Duncan S.H."/>
            <person name="Flint H.J."/>
        </authorList>
    </citation>
    <scope>NUCLEOTIDE SEQUENCE</scope>
    <source>
        <strain evidence="2">CECT 7703</strain>
    </source>
</reference>
<feature type="compositionally biased region" description="Polar residues" evidence="1">
    <location>
        <begin position="1"/>
        <end position="27"/>
    </location>
</feature>
<sequence>MNKSKSQIGNSSYAQSGNTPRSTSHAQTVAALTKPKLMADAQMQWRQQVAAAKQVWPRLSEAQLLDSEGSESRLTGLLRQHYAMTPEVASLQVQRFLARQRNS</sequence>
<dbReference type="InterPro" id="IPR036629">
    <property type="entry name" value="YjbJ_sf"/>
</dbReference>
<name>A0ABT8AZV7_9NEIS</name>
<feature type="region of interest" description="Disordered" evidence="1">
    <location>
        <begin position="1"/>
        <end position="28"/>
    </location>
</feature>
<evidence type="ECO:0000313" key="2">
    <source>
        <dbReference type="EMBL" id="MDN3575514.1"/>
    </source>
</evidence>
<dbReference type="SUPFAM" id="SSF69047">
    <property type="entry name" value="Hypothetical protein YjbJ"/>
    <property type="match status" value="1"/>
</dbReference>
<evidence type="ECO:0000256" key="1">
    <source>
        <dbReference type="SAM" id="MobiDB-lite"/>
    </source>
</evidence>
<reference evidence="2" key="2">
    <citation type="submission" date="2023-06" db="EMBL/GenBank/DDBJ databases">
        <authorList>
            <person name="Lucena T."/>
            <person name="Sun Q."/>
        </authorList>
    </citation>
    <scope>NUCLEOTIDE SEQUENCE</scope>
    <source>
        <strain evidence="2">CECT 7703</strain>
    </source>
</reference>
<protein>
    <submittedName>
        <fullName evidence="2">Uncharacterized protein</fullName>
    </submittedName>
</protein>
<organism evidence="2 3">
    <name type="scientific">Chitinimonas viridis</name>
    <dbReference type="NCBI Taxonomy" id="664880"/>
    <lineage>
        <taxon>Bacteria</taxon>
        <taxon>Pseudomonadati</taxon>
        <taxon>Pseudomonadota</taxon>
        <taxon>Betaproteobacteria</taxon>
        <taxon>Neisseriales</taxon>
        <taxon>Chitinibacteraceae</taxon>
        <taxon>Chitinimonas</taxon>
    </lineage>
</organism>
<keyword evidence="3" id="KW-1185">Reference proteome</keyword>
<comment type="caution">
    <text evidence="2">The sequence shown here is derived from an EMBL/GenBank/DDBJ whole genome shotgun (WGS) entry which is preliminary data.</text>
</comment>